<dbReference type="RefSeq" id="WP_002628500.1">
    <property type="nucleotide sequence ID" value="NZ_ANAH02000004.1"/>
</dbReference>
<dbReference type="Pfam" id="PF13643">
    <property type="entry name" value="DUF4145"/>
    <property type="match status" value="1"/>
</dbReference>
<dbReference type="Proteomes" id="UP000011682">
    <property type="component" value="Unassembled WGS sequence"/>
</dbReference>
<protein>
    <recommendedName>
        <fullName evidence="1">DUF4145 domain-containing protein</fullName>
    </recommendedName>
</protein>
<dbReference type="AlphaFoldDB" id="S9PPH0"/>
<evidence type="ECO:0000259" key="1">
    <source>
        <dbReference type="Pfam" id="PF13643"/>
    </source>
</evidence>
<name>S9PPH0_CYSF2</name>
<dbReference type="EMBL" id="ANAH02000004">
    <property type="protein sequence ID" value="EPX64382.1"/>
    <property type="molecule type" value="Genomic_DNA"/>
</dbReference>
<gene>
    <name evidence="2" type="ORF">D187_005516</name>
</gene>
<evidence type="ECO:0000313" key="2">
    <source>
        <dbReference type="EMBL" id="EPX64382.1"/>
    </source>
</evidence>
<evidence type="ECO:0000313" key="3">
    <source>
        <dbReference type="Proteomes" id="UP000011682"/>
    </source>
</evidence>
<organism evidence="2 3">
    <name type="scientific">Cystobacter fuscus (strain ATCC 25194 / DSM 2262 / NBRC 100088 / M29)</name>
    <dbReference type="NCBI Taxonomy" id="1242864"/>
    <lineage>
        <taxon>Bacteria</taxon>
        <taxon>Pseudomonadati</taxon>
        <taxon>Myxococcota</taxon>
        <taxon>Myxococcia</taxon>
        <taxon>Myxococcales</taxon>
        <taxon>Cystobacterineae</taxon>
        <taxon>Archangiaceae</taxon>
        <taxon>Cystobacter</taxon>
    </lineage>
</organism>
<proteinExistence type="predicted"/>
<accession>S9PPH0</accession>
<comment type="caution">
    <text evidence="2">The sequence shown here is derived from an EMBL/GenBank/DDBJ whole genome shotgun (WGS) entry which is preliminary data.</text>
</comment>
<feature type="domain" description="DUF4145" evidence="1">
    <location>
        <begin position="34"/>
        <end position="109"/>
    </location>
</feature>
<sequence length="134" mass="14724">MTTLDGGQYWCDLLPDSVTAMWTAALGSMGSGRYTLIAPAARTLIERVARDLLGESGNPGESLRALKDAGFITHRLRRQLQVVVEVGNAVLHRGLELEEAEARLILGLIETLLRVSYFPEARVEALRSAIPPRR</sequence>
<keyword evidence="3" id="KW-1185">Reference proteome</keyword>
<reference evidence="2" key="1">
    <citation type="submission" date="2013-05" db="EMBL/GenBank/DDBJ databases">
        <title>Genome assembly of Cystobacter fuscus DSM 2262.</title>
        <authorList>
            <person name="Sharma G."/>
            <person name="Khatri I."/>
            <person name="Kaur C."/>
            <person name="Mayilraj S."/>
            <person name="Subramanian S."/>
        </authorList>
    </citation>
    <scope>NUCLEOTIDE SEQUENCE [LARGE SCALE GENOMIC DNA]</scope>
    <source>
        <strain evidence="2">DSM 2262</strain>
    </source>
</reference>
<dbReference type="InterPro" id="IPR025285">
    <property type="entry name" value="DUF4145"/>
</dbReference>